<dbReference type="PANTHER" id="PTHR12553">
    <property type="entry name" value="ZINC PHOSPHODIESTERASE ELAC PROTEIN 2"/>
    <property type="match status" value="1"/>
</dbReference>
<evidence type="ECO:0000313" key="18">
    <source>
        <dbReference type="EMBL" id="KER30086.1"/>
    </source>
</evidence>
<comment type="subcellular location">
    <subcellularLocation>
        <location evidence="3">Cytoplasm</location>
    </subcellularLocation>
</comment>
<accession>A0A074ZSI9</accession>
<dbReference type="STRING" id="6198.A0A074ZSI9"/>
<evidence type="ECO:0000256" key="12">
    <source>
        <dbReference type="ARBA" id="ARBA00022759"/>
    </source>
</evidence>
<dbReference type="InterPro" id="IPR036866">
    <property type="entry name" value="RibonucZ/Hydroxyglut_hydro"/>
</dbReference>
<dbReference type="InterPro" id="IPR008942">
    <property type="entry name" value="ENTH_VHS"/>
</dbReference>
<evidence type="ECO:0000256" key="14">
    <source>
        <dbReference type="ARBA" id="ARBA00022833"/>
    </source>
</evidence>
<evidence type="ECO:0000313" key="19">
    <source>
        <dbReference type="Proteomes" id="UP000054324"/>
    </source>
</evidence>
<sequence length="1455" mass="160944">MPIHRHIKNVVHNYTDAERKVREATSNDPWGPSSTLMAEIADKTHNVMAFTEIMQMIWRRLNDKSKNWRHVYKALVLLEYIIKTGSDKVATQCRENIHSIETLQDFEYFEDGKDHGHNVRAKARLLSGLLRDEERLHEERTKALLARDRLMHGGLGTTTTPATGSLFGSTLGTRGGSFPSSTYPKAAYLEERSPVPIHSKPLYASSTNELDSVMPQSIGEEQLQLQLAIAISKEEHEREERRRRTEEAKEEAKVQMVLEQSRREEQGLDRRQSQVTVSNNNAASTSVTSTSTPGGGLFSLVDTSLSAAPAHVPDPWSSPLGALESSTSSAVPTTTPTVTSSALPVQQSLPPFSSDPSATVSSSIPIEDPWSSTAPNTQPPQSNSAWSVEIPASSTAIPTVSADPFDFLGNHKPVASTSTNGVHPPSGVDNSLKENEARRRTPADFLGEHQGLVDLEKLIEVNPTSTNPFATGLRPLTSGPSANPFLANQPVKPSLNQMAPALALTGPRDPPVVATDPRFGVGELMQLTRHFADCETTDIVTSNIVAQPFQDPAFKVHAFPVTTSSNNGNSTEPARKRVKPDDLTPSTTTYAYYFQTYQPSRKVDREKCATLGVPRSVYESPLVRDLLDGKSITLDNGIVLQPDEVTSPAPFTPNFLVLDCPTEDFIPALSENEALLSTLGHKPEDEPALYPGLSFIVHIVPQGMFSSEVYQKFVQKLTKVATESFRPDELPACQLPSSQQATHSIHHLVLDGSGCIPPLSGLYSQSTILHHFFDRDVYPLLYDCRLPHRLQEIHSAMSQTPDPNASVVYGQPRLQYRIRPWAGFTNLPYETLDSERLLDETFDPLYVTREEAEIRFSEMLNSIPVDLLPKERHSSTNHGSGGDAPGILPYETLDSERLLNETFDPLYVTREEAEIRFSEMLNSIPVDLLPKERHSSTNHGSGGDAPATSVEDAYPEITFLGTASSSPNKYRNISCILVQLNTLHFPLTVVISATSVEDAYPEITFLGTASSSPNKYRNISCILVQLNPDDYIMLDCGEGSLNQLCALHGADGAANILRRLRLILITHMHADHHGGVFTVALARSRALQSENLPNLDVGRPTLPILAPAAFARWMTSFGELFPHGPTISLYIIPRLYESCPPDLRPPICPLRADGPYVAEWTSLLESLKLEVYPIKVPHTNTSWAYKLCGQRFGSVDNEHTDTEKQHHPLKWSLVYSGDTPECPELAEAGRPCDLLIHEATMIDEHQDLADKTKHSTFSTAIRIGKEMEAAAIMLTHFSQRYGRLPSIDEFRPNVAVAFDFLKFRFSDLPRLSYYVPYYKYAFGKHWDTIQAKTEAYSWRKIRQSQQQNLEDGTVTATSIDAEGQRGPDKKESKLTFDLETDRGGWPDGVLGMRQFVYEFGWEFWIVRMGSSEEYGGDSLSVGTSIRSKSAGSTGKCEADNSCPEASHLKPPIGTS</sequence>
<proteinExistence type="inferred from homology"/>
<dbReference type="Gene3D" id="1.25.40.90">
    <property type="match status" value="1"/>
</dbReference>
<dbReference type="GeneID" id="20317637"/>
<keyword evidence="13" id="KW-0378">Hydrolase</keyword>
<evidence type="ECO:0000256" key="3">
    <source>
        <dbReference type="ARBA" id="ARBA00004496"/>
    </source>
</evidence>
<dbReference type="Proteomes" id="UP000054324">
    <property type="component" value="Unassembled WGS sequence"/>
</dbReference>
<evidence type="ECO:0000259" key="17">
    <source>
        <dbReference type="PROSITE" id="PS50942"/>
    </source>
</evidence>
<dbReference type="Pfam" id="PF23023">
    <property type="entry name" value="Anti-Pycsar_Apyc1"/>
    <property type="match status" value="1"/>
</dbReference>
<keyword evidence="15" id="KW-0446">Lipid-binding</keyword>
<protein>
    <recommendedName>
        <fullName evidence="6">ribonuclease Z</fullName>
        <ecNumber evidence="6">3.1.26.11</ecNumber>
    </recommendedName>
</protein>
<feature type="region of interest" description="Disordered" evidence="16">
    <location>
        <begin position="1347"/>
        <end position="1371"/>
    </location>
</feature>
<feature type="region of interest" description="Disordered" evidence="16">
    <location>
        <begin position="318"/>
        <end position="388"/>
    </location>
</feature>
<dbReference type="InterPro" id="IPR003903">
    <property type="entry name" value="UIM_dom"/>
</dbReference>
<name>A0A074ZSI9_OPIVI</name>
<dbReference type="CTD" id="20317637"/>
<dbReference type="InterPro" id="IPR047151">
    <property type="entry name" value="RNZ2-like"/>
</dbReference>
<evidence type="ECO:0000256" key="11">
    <source>
        <dbReference type="ARBA" id="ARBA00022723"/>
    </source>
</evidence>
<keyword evidence="14" id="KW-0862">Zinc</keyword>
<dbReference type="PROSITE" id="PS50942">
    <property type="entry name" value="ENTH"/>
    <property type="match status" value="1"/>
</dbReference>
<dbReference type="GO" id="GO:0005739">
    <property type="term" value="C:mitochondrion"/>
    <property type="evidence" value="ECO:0007669"/>
    <property type="project" value="TreeGrafter"/>
</dbReference>
<dbReference type="GO" id="GO:0042781">
    <property type="term" value="F:3'-tRNA processing endoribonuclease activity"/>
    <property type="evidence" value="ECO:0007669"/>
    <property type="project" value="UniProtKB-EC"/>
</dbReference>
<dbReference type="PROSITE" id="PS50330">
    <property type="entry name" value="UIM"/>
    <property type="match status" value="1"/>
</dbReference>
<comment type="similarity">
    <text evidence="5">Belongs to the epsin family.</text>
</comment>
<reference evidence="18 19" key="1">
    <citation type="submission" date="2013-11" db="EMBL/GenBank/DDBJ databases">
        <title>Opisthorchis viverrini - life in the bile duct.</title>
        <authorList>
            <person name="Young N.D."/>
            <person name="Nagarajan N."/>
            <person name="Lin S.J."/>
            <person name="Korhonen P.K."/>
            <person name="Jex A.R."/>
            <person name="Hall R.S."/>
            <person name="Safavi-Hemami H."/>
            <person name="Kaewkong W."/>
            <person name="Bertrand D."/>
            <person name="Gao S."/>
            <person name="Seet Q."/>
            <person name="Wongkham S."/>
            <person name="Teh B.T."/>
            <person name="Wongkham C."/>
            <person name="Intapan P.M."/>
            <person name="Maleewong W."/>
            <person name="Yang X."/>
            <person name="Hu M."/>
            <person name="Wang Z."/>
            <person name="Hofmann A."/>
            <person name="Sternberg P.W."/>
            <person name="Tan P."/>
            <person name="Wang J."/>
            <person name="Gasser R.B."/>
        </authorList>
    </citation>
    <scope>NUCLEOTIDE SEQUENCE [LARGE SCALE GENOMIC DNA]</scope>
</reference>
<comment type="cofactor">
    <cofactor evidence="2">
        <name>Zn(2+)</name>
        <dbReference type="ChEBI" id="CHEBI:29105"/>
    </cofactor>
</comment>
<dbReference type="KEGG" id="ovi:T265_03450"/>
<evidence type="ECO:0000256" key="7">
    <source>
        <dbReference type="ARBA" id="ARBA00022490"/>
    </source>
</evidence>
<dbReference type="FunFam" id="1.25.40.90:FF:000006">
    <property type="entry name" value="Clathrin interactor 1"/>
    <property type="match status" value="1"/>
</dbReference>
<feature type="compositionally biased region" description="Low complexity" evidence="16">
    <location>
        <begin position="325"/>
        <end position="342"/>
    </location>
</feature>
<feature type="compositionally biased region" description="Low complexity" evidence="16">
    <location>
        <begin position="275"/>
        <end position="292"/>
    </location>
</feature>
<evidence type="ECO:0000256" key="6">
    <source>
        <dbReference type="ARBA" id="ARBA00012477"/>
    </source>
</evidence>
<evidence type="ECO:0000256" key="16">
    <source>
        <dbReference type="SAM" id="MobiDB-lite"/>
    </source>
</evidence>
<dbReference type="CDD" id="cd16990">
    <property type="entry name" value="ENTH_Epsin"/>
    <property type="match status" value="1"/>
</dbReference>
<gene>
    <name evidence="18" type="ORF">T265_03450</name>
</gene>
<feature type="compositionally biased region" description="Basic and acidic residues" evidence="16">
    <location>
        <begin position="234"/>
        <end position="253"/>
    </location>
</feature>
<feature type="compositionally biased region" description="Basic and acidic residues" evidence="16">
    <location>
        <begin position="260"/>
        <end position="272"/>
    </location>
</feature>
<feature type="region of interest" description="Disordered" evidence="16">
    <location>
        <begin position="234"/>
        <end position="294"/>
    </location>
</feature>
<feature type="region of interest" description="Disordered" evidence="16">
    <location>
        <begin position="1421"/>
        <end position="1455"/>
    </location>
</feature>
<evidence type="ECO:0000256" key="13">
    <source>
        <dbReference type="ARBA" id="ARBA00022801"/>
    </source>
</evidence>
<keyword evidence="11" id="KW-0479">Metal-binding</keyword>
<dbReference type="EMBL" id="KL596667">
    <property type="protein sequence ID" value="KER30086.1"/>
    <property type="molecule type" value="Genomic_DNA"/>
</dbReference>
<evidence type="ECO:0000256" key="9">
    <source>
        <dbReference type="ARBA" id="ARBA00022694"/>
    </source>
</evidence>
<feature type="compositionally biased region" description="Polar residues" evidence="16">
    <location>
        <begin position="343"/>
        <end position="388"/>
    </location>
</feature>
<feature type="compositionally biased region" description="Polar residues" evidence="16">
    <location>
        <begin position="1421"/>
        <end position="1432"/>
    </location>
</feature>
<dbReference type="SUPFAM" id="SSF56281">
    <property type="entry name" value="Metallo-hydrolase/oxidoreductase"/>
    <property type="match status" value="1"/>
</dbReference>
<dbReference type="InterPro" id="IPR013809">
    <property type="entry name" value="ENTH"/>
</dbReference>
<dbReference type="EC" id="3.1.26.11" evidence="6"/>
<evidence type="ECO:0000256" key="1">
    <source>
        <dbReference type="ARBA" id="ARBA00000402"/>
    </source>
</evidence>
<dbReference type="SMART" id="SM00273">
    <property type="entry name" value="ENTH"/>
    <property type="match status" value="1"/>
</dbReference>
<dbReference type="OrthoDB" id="527344at2759"/>
<evidence type="ECO:0000256" key="4">
    <source>
        <dbReference type="ARBA" id="ARBA00007823"/>
    </source>
</evidence>
<organism evidence="18 19">
    <name type="scientific">Opisthorchis viverrini</name>
    <name type="common">Southeast Asian liver fluke</name>
    <dbReference type="NCBI Taxonomy" id="6198"/>
    <lineage>
        <taxon>Eukaryota</taxon>
        <taxon>Metazoa</taxon>
        <taxon>Spiralia</taxon>
        <taxon>Lophotrochozoa</taxon>
        <taxon>Platyhelminthes</taxon>
        <taxon>Trematoda</taxon>
        <taxon>Digenea</taxon>
        <taxon>Opisthorchiida</taxon>
        <taxon>Opisthorchiata</taxon>
        <taxon>Opisthorchiidae</taxon>
        <taxon>Opisthorchis</taxon>
    </lineage>
</organism>
<feature type="compositionally biased region" description="Basic and acidic residues" evidence="16">
    <location>
        <begin position="1362"/>
        <end position="1371"/>
    </location>
</feature>
<dbReference type="GO" id="GO:0008289">
    <property type="term" value="F:lipid binding"/>
    <property type="evidence" value="ECO:0007669"/>
    <property type="project" value="UniProtKB-KW"/>
</dbReference>
<dbReference type="SUPFAM" id="SSF48464">
    <property type="entry name" value="ENTH/VHS domain"/>
    <property type="match status" value="1"/>
</dbReference>
<keyword evidence="7" id="KW-0963">Cytoplasm</keyword>
<keyword evidence="19" id="KW-1185">Reference proteome</keyword>
<keyword evidence="9" id="KW-0819">tRNA processing</keyword>
<dbReference type="Gene3D" id="3.60.15.10">
    <property type="entry name" value="Ribonuclease Z/Hydroxyacylglutathione hydrolase-like"/>
    <property type="match status" value="2"/>
</dbReference>
<evidence type="ECO:0000256" key="5">
    <source>
        <dbReference type="ARBA" id="ARBA00010130"/>
    </source>
</evidence>
<evidence type="ECO:0000256" key="8">
    <source>
        <dbReference type="ARBA" id="ARBA00022553"/>
    </source>
</evidence>
<evidence type="ECO:0000256" key="2">
    <source>
        <dbReference type="ARBA" id="ARBA00001947"/>
    </source>
</evidence>
<dbReference type="GO" id="GO:1990180">
    <property type="term" value="P:mitochondrial tRNA 3'-end processing"/>
    <property type="evidence" value="ECO:0007669"/>
    <property type="project" value="TreeGrafter"/>
</dbReference>
<feature type="compositionally biased region" description="Polar residues" evidence="16">
    <location>
        <begin position="1347"/>
        <end position="1358"/>
    </location>
</feature>
<evidence type="ECO:0000256" key="10">
    <source>
        <dbReference type="ARBA" id="ARBA00022722"/>
    </source>
</evidence>
<feature type="domain" description="ENTH" evidence="17">
    <location>
        <begin position="9"/>
        <end position="140"/>
    </location>
</feature>
<keyword evidence="8" id="KW-0597">Phosphoprotein</keyword>
<feature type="region of interest" description="Disordered" evidence="16">
    <location>
        <begin position="411"/>
        <end position="437"/>
    </location>
</feature>
<keyword evidence="12" id="KW-0255">Endonuclease</keyword>
<comment type="catalytic activity">
    <reaction evidence="1">
        <text>Endonucleolytic cleavage of RNA, removing extra 3' nucleotides from tRNA precursor, generating 3' termini of tRNAs. A 3'-hydroxy group is left at the tRNA terminus and a 5'-phosphoryl group is left at the trailer molecule.</text>
        <dbReference type="EC" id="3.1.26.11"/>
    </reaction>
</comment>
<dbReference type="Pfam" id="PF01417">
    <property type="entry name" value="ENTH"/>
    <property type="match status" value="1"/>
</dbReference>
<keyword evidence="10" id="KW-0540">Nuclease</keyword>
<dbReference type="GO" id="GO:0046872">
    <property type="term" value="F:metal ion binding"/>
    <property type="evidence" value="ECO:0007669"/>
    <property type="project" value="UniProtKB-KW"/>
</dbReference>
<evidence type="ECO:0000256" key="15">
    <source>
        <dbReference type="ARBA" id="ARBA00023121"/>
    </source>
</evidence>
<comment type="similarity">
    <text evidence="4">Belongs to the RNase Z family.</text>
</comment>
<dbReference type="RefSeq" id="XP_009166198.1">
    <property type="nucleotide sequence ID" value="XM_009167934.1"/>
</dbReference>
<dbReference type="PANTHER" id="PTHR12553:SF49">
    <property type="entry name" value="ZINC PHOSPHODIESTERASE ELAC PROTEIN 2"/>
    <property type="match status" value="1"/>
</dbReference>